<evidence type="ECO:0000313" key="2">
    <source>
        <dbReference type="EMBL" id="OGL54059.1"/>
    </source>
</evidence>
<gene>
    <name evidence="2" type="ORF">A3G31_04340</name>
</gene>
<evidence type="ECO:0000256" key="1">
    <source>
        <dbReference type="SAM" id="Coils"/>
    </source>
</evidence>
<dbReference type="InterPro" id="IPR038444">
    <property type="entry name" value="DUF465_sf"/>
</dbReference>
<dbReference type="Proteomes" id="UP000178082">
    <property type="component" value="Unassembled WGS sequence"/>
</dbReference>
<name>A0A1F7SJX5_9BACT</name>
<protein>
    <recommendedName>
        <fullName evidence="4">DUF465 domain-containing protein</fullName>
    </recommendedName>
</protein>
<dbReference type="EMBL" id="MGDI01000017">
    <property type="protein sequence ID" value="OGL54059.1"/>
    <property type="molecule type" value="Genomic_DNA"/>
</dbReference>
<evidence type="ECO:0000313" key="3">
    <source>
        <dbReference type="Proteomes" id="UP000178082"/>
    </source>
</evidence>
<evidence type="ECO:0008006" key="4">
    <source>
        <dbReference type="Google" id="ProtNLM"/>
    </source>
</evidence>
<sequence>MEDIESLIKTLKSQNEEYRNLEKSHKEYEEQLRELDKIRYPSPEETIEINRIKKLKLQGKDRMESILNEFKRKLETSRA</sequence>
<organism evidence="2 3">
    <name type="scientific">Candidatus Schekmanbacteria bacterium RIFCSPLOWO2_12_FULL_38_15</name>
    <dbReference type="NCBI Taxonomy" id="1817883"/>
    <lineage>
        <taxon>Bacteria</taxon>
        <taxon>Candidatus Schekmaniibacteriota</taxon>
    </lineage>
</organism>
<feature type="coiled-coil region" evidence="1">
    <location>
        <begin position="1"/>
        <end position="38"/>
    </location>
</feature>
<keyword evidence="1" id="KW-0175">Coiled coil</keyword>
<proteinExistence type="predicted"/>
<dbReference type="AlphaFoldDB" id="A0A1F7SJX5"/>
<comment type="caution">
    <text evidence="2">The sequence shown here is derived from an EMBL/GenBank/DDBJ whole genome shotgun (WGS) entry which is preliminary data.</text>
</comment>
<dbReference type="Gene3D" id="6.10.280.50">
    <property type="match status" value="1"/>
</dbReference>
<reference evidence="2 3" key="1">
    <citation type="journal article" date="2016" name="Nat. Commun.">
        <title>Thousands of microbial genomes shed light on interconnected biogeochemical processes in an aquifer system.</title>
        <authorList>
            <person name="Anantharaman K."/>
            <person name="Brown C.T."/>
            <person name="Hug L.A."/>
            <person name="Sharon I."/>
            <person name="Castelle C.J."/>
            <person name="Probst A.J."/>
            <person name="Thomas B.C."/>
            <person name="Singh A."/>
            <person name="Wilkins M.J."/>
            <person name="Karaoz U."/>
            <person name="Brodie E.L."/>
            <person name="Williams K.H."/>
            <person name="Hubbard S.S."/>
            <person name="Banfield J.F."/>
        </authorList>
    </citation>
    <scope>NUCLEOTIDE SEQUENCE [LARGE SCALE GENOMIC DNA]</scope>
</reference>
<accession>A0A1F7SJX5</accession>
<dbReference type="STRING" id="1817883.A3G31_04340"/>